<dbReference type="CTD" id="6756400"/>
<proteinExistence type="predicted"/>
<evidence type="ECO:0000313" key="2">
    <source>
        <dbReference type="EMBL" id="EDV22644.1"/>
    </source>
</evidence>
<dbReference type="AlphaFoldDB" id="B3S4J3"/>
<dbReference type="Proteomes" id="UP000009022">
    <property type="component" value="Unassembled WGS sequence"/>
</dbReference>
<dbReference type="InParanoid" id="B3S4J3"/>
<sequence length="169" mass="18531">MADHDNPFGRSHRQAYMNHSRSASWSFSNTNQTNLNNNNSELSSGYATLRSMFIDLVNPSFSPTLSVPSNGNGGQRTASSLSSEHPNDIDPALSGRHTDNHLSNTVNLGELADTSSPIEEDAANISNNSASNTGNGRGEFNAVAKWLEKHVPFFLLILVRFFWDHRLGN</sequence>
<accession>B3S4J3</accession>
<feature type="compositionally biased region" description="Polar residues" evidence="1">
    <location>
        <begin position="65"/>
        <end position="84"/>
    </location>
</feature>
<protein>
    <submittedName>
        <fullName evidence="2">Uncharacterized protein</fullName>
    </submittedName>
</protein>
<dbReference type="HOGENOM" id="CLU_1580539_0_0_1"/>
<dbReference type="KEGG" id="tad:TRIADDRAFT_59106"/>
<organism evidence="2 3">
    <name type="scientific">Trichoplax adhaerens</name>
    <name type="common">Trichoplax reptans</name>
    <dbReference type="NCBI Taxonomy" id="10228"/>
    <lineage>
        <taxon>Eukaryota</taxon>
        <taxon>Metazoa</taxon>
        <taxon>Placozoa</taxon>
        <taxon>Uniplacotomia</taxon>
        <taxon>Trichoplacea</taxon>
        <taxon>Trichoplacidae</taxon>
        <taxon>Trichoplax</taxon>
    </lineage>
</organism>
<evidence type="ECO:0000313" key="3">
    <source>
        <dbReference type="Proteomes" id="UP000009022"/>
    </source>
</evidence>
<evidence type="ECO:0000256" key="1">
    <source>
        <dbReference type="SAM" id="MobiDB-lite"/>
    </source>
</evidence>
<feature type="region of interest" description="Disordered" evidence="1">
    <location>
        <begin position="65"/>
        <end position="102"/>
    </location>
</feature>
<name>B3S4J3_TRIAD</name>
<dbReference type="RefSeq" id="XP_002115188.1">
    <property type="nucleotide sequence ID" value="XM_002115152.1"/>
</dbReference>
<gene>
    <name evidence="2" type="ORF">TRIADDRAFT_59106</name>
</gene>
<reference evidence="2 3" key="1">
    <citation type="journal article" date="2008" name="Nature">
        <title>The Trichoplax genome and the nature of placozoans.</title>
        <authorList>
            <person name="Srivastava M."/>
            <person name="Begovic E."/>
            <person name="Chapman J."/>
            <person name="Putnam N.H."/>
            <person name="Hellsten U."/>
            <person name="Kawashima T."/>
            <person name="Kuo A."/>
            <person name="Mitros T."/>
            <person name="Salamov A."/>
            <person name="Carpenter M.L."/>
            <person name="Signorovitch A.Y."/>
            <person name="Moreno M.A."/>
            <person name="Kamm K."/>
            <person name="Grimwood J."/>
            <person name="Schmutz J."/>
            <person name="Shapiro H."/>
            <person name="Grigoriev I.V."/>
            <person name="Buss L.W."/>
            <person name="Schierwater B."/>
            <person name="Dellaporta S.L."/>
            <person name="Rokhsar D.S."/>
        </authorList>
    </citation>
    <scope>NUCLEOTIDE SEQUENCE [LARGE SCALE GENOMIC DNA]</scope>
    <source>
        <strain evidence="2 3">Grell-BS-1999</strain>
    </source>
</reference>
<dbReference type="EMBL" id="DS985249">
    <property type="protein sequence ID" value="EDV22644.1"/>
    <property type="molecule type" value="Genomic_DNA"/>
</dbReference>
<keyword evidence="3" id="KW-1185">Reference proteome</keyword>
<dbReference type="GeneID" id="6756400"/>